<organism evidence="3 4">
    <name type="scientific">Candidatus Onthovivens merdipullorum</name>
    <dbReference type="NCBI Taxonomy" id="2840889"/>
    <lineage>
        <taxon>Bacteria</taxon>
        <taxon>Bacillati</taxon>
        <taxon>Bacillota</taxon>
        <taxon>Bacilli</taxon>
        <taxon>Bacillales</taxon>
        <taxon>Candidatus Onthovivens</taxon>
    </lineage>
</organism>
<feature type="domain" description="AAA" evidence="1">
    <location>
        <begin position="20"/>
        <end position="135"/>
    </location>
</feature>
<reference evidence="3" key="1">
    <citation type="submission" date="2020-10" db="EMBL/GenBank/DDBJ databases">
        <authorList>
            <person name="Gilroy R."/>
        </authorList>
    </citation>
    <scope>NUCLEOTIDE SEQUENCE</scope>
    <source>
        <strain evidence="3">11159</strain>
    </source>
</reference>
<keyword evidence="3" id="KW-0547">Nucleotide-binding</keyword>
<dbReference type="AlphaFoldDB" id="A0A9D9DJ59"/>
<protein>
    <submittedName>
        <fullName evidence="3">ATP-binding protein</fullName>
    </submittedName>
</protein>
<proteinExistence type="predicted"/>
<dbReference type="InterPro" id="IPR025420">
    <property type="entry name" value="DUF4143"/>
</dbReference>
<evidence type="ECO:0000259" key="1">
    <source>
        <dbReference type="Pfam" id="PF13173"/>
    </source>
</evidence>
<evidence type="ECO:0000313" key="4">
    <source>
        <dbReference type="Proteomes" id="UP000823613"/>
    </source>
</evidence>
<dbReference type="EMBL" id="JADIMY010000078">
    <property type="protein sequence ID" value="MBO8427680.1"/>
    <property type="molecule type" value="Genomic_DNA"/>
</dbReference>
<comment type="caution">
    <text evidence="3">The sequence shown here is derived from an EMBL/GenBank/DDBJ whole genome shotgun (WGS) entry which is preliminary data.</text>
</comment>
<dbReference type="PANTHER" id="PTHR43566">
    <property type="entry name" value="CONSERVED PROTEIN"/>
    <property type="match status" value="1"/>
</dbReference>
<keyword evidence="3" id="KW-0067">ATP-binding</keyword>
<evidence type="ECO:0000259" key="2">
    <source>
        <dbReference type="Pfam" id="PF13635"/>
    </source>
</evidence>
<dbReference type="Pfam" id="PF13635">
    <property type="entry name" value="DUF4143"/>
    <property type="match status" value="1"/>
</dbReference>
<dbReference type="InterPro" id="IPR041682">
    <property type="entry name" value="AAA_14"/>
</dbReference>
<accession>A0A9D9DJ59</accession>
<dbReference type="Proteomes" id="UP000823613">
    <property type="component" value="Unassembled WGS sequence"/>
</dbReference>
<dbReference type="GO" id="GO:0005524">
    <property type="term" value="F:ATP binding"/>
    <property type="evidence" value="ECO:0007669"/>
    <property type="project" value="UniProtKB-KW"/>
</dbReference>
<gene>
    <name evidence="3" type="ORF">IAC58_03910</name>
</gene>
<dbReference type="PANTHER" id="PTHR43566:SF2">
    <property type="entry name" value="DUF4143 DOMAIN-CONTAINING PROTEIN"/>
    <property type="match status" value="1"/>
</dbReference>
<feature type="domain" description="DUF4143" evidence="2">
    <location>
        <begin position="201"/>
        <end position="358"/>
    </location>
</feature>
<dbReference type="InterPro" id="IPR027417">
    <property type="entry name" value="P-loop_NTPase"/>
</dbReference>
<reference evidence="3" key="2">
    <citation type="journal article" date="2021" name="PeerJ">
        <title>Extensive microbial diversity within the chicken gut microbiome revealed by metagenomics and culture.</title>
        <authorList>
            <person name="Gilroy R."/>
            <person name="Ravi A."/>
            <person name="Getino M."/>
            <person name="Pursley I."/>
            <person name="Horton D.L."/>
            <person name="Alikhan N.F."/>
            <person name="Baker D."/>
            <person name="Gharbi K."/>
            <person name="Hall N."/>
            <person name="Watson M."/>
            <person name="Adriaenssens E.M."/>
            <person name="Foster-Nyarko E."/>
            <person name="Jarju S."/>
            <person name="Secka A."/>
            <person name="Antonio M."/>
            <person name="Oren A."/>
            <person name="Chaudhuri R.R."/>
            <person name="La Ragione R."/>
            <person name="Hildebrand F."/>
            <person name="Pallen M.J."/>
        </authorList>
    </citation>
    <scope>NUCLEOTIDE SEQUENCE</scope>
    <source>
        <strain evidence="3">11159</strain>
    </source>
</reference>
<dbReference type="SUPFAM" id="SSF52540">
    <property type="entry name" value="P-loop containing nucleoside triphosphate hydrolases"/>
    <property type="match status" value="1"/>
</dbReference>
<sequence>MFIKRDIKKFLLDTSSDYSCILLTGPRQVGKTFLFETLSDDNRQKVSLDDIEIRHLATTDPKLFFSIYKTPILIDEVQYAPELFQYIKIAIDKGARPGSFWLTGSQIFRLMRLSGESLAGRVALLNLLPLSQHEIYNQDKPLFDTTLKLDSFINQNKLINKVSIDEIYKRIFKGGMPGIISQKYNNENLYYSSYLNTYVLRDIMQEANVNGLKYLEFLRATAVRIGQVLNIHSIAQDVDISDETAKRWLSLLEKCGIIYYLYPYSRNDLKRTIKAPKLYFFDTGLVRYLARYVTSEELSAGALNGAILENYVINEIIKTYYNQGKNPFLYYYHDKDQNEIDLIIDENGLLHPFEIKRSESPTIKMTKAFNILRNNLNNVGIGGIICTRDSFTMLDENTLVIPVSFL</sequence>
<dbReference type="Pfam" id="PF13173">
    <property type="entry name" value="AAA_14"/>
    <property type="match status" value="1"/>
</dbReference>
<evidence type="ECO:0000313" key="3">
    <source>
        <dbReference type="EMBL" id="MBO8427680.1"/>
    </source>
</evidence>
<name>A0A9D9DJ59_9BACL</name>